<organism evidence="1 2">
    <name type="scientific">Cardiobacterium hominis</name>
    <dbReference type="NCBI Taxonomy" id="2718"/>
    <lineage>
        <taxon>Bacteria</taxon>
        <taxon>Pseudomonadati</taxon>
        <taxon>Pseudomonadota</taxon>
        <taxon>Gammaproteobacteria</taxon>
        <taxon>Cardiobacteriales</taxon>
        <taxon>Cardiobacteriaceae</taxon>
        <taxon>Cardiobacterium</taxon>
    </lineage>
</organism>
<dbReference type="Pfam" id="PF06226">
    <property type="entry name" value="DUF1007"/>
    <property type="match status" value="1"/>
</dbReference>
<name>A0A1C3H7E0_9GAMM</name>
<dbReference type="GO" id="GO:0016740">
    <property type="term" value="F:transferase activity"/>
    <property type="evidence" value="ECO:0007669"/>
    <property type="project" value="UniProtKB-KW"/>
</dbReference>
<proteinExistence type="predicted"/>
<keyword evidence="1" id="KW-0808">Transferase</keyword>
<dbReference type="Proteomes" id="UP000190837">
    <property type="component" value="Unassembled WGS sequence"/>
</dbReference>
<dbReference type="EMBL" id="FKLO01000084">
    <property type="protein sequence ID" value="SAM72783.1"/>
    <property type="molecule type" value="Genomic_DNA"/>
</dbReference>
<sequence>MKTPLLLLLYPALALAHPHQWIDLRITPETDASGALIALHESWEFDPYSSEVLLQRNQDAAALAQFKKDIDQFFADQRGFTYSQTLTFAAPRDTKIDTSGGILRYHYTLPLTQPARGALQFKIYENSYYMDVTYAADQTKQWDNGCRLTIREANPSAEEEELAASFDQNAQAPTGLGAVFAQTSELQCGE</sequence>
<accession>A0A1C3H7E0</accession>
<dbReference type="RefSeq" id="WP_079542343.1">
    <property type="nucleotide sequence ID" value="NZ_FKLO01000084.1"/>
</dbReference>
<dbReference type="AlphaFoldDB" id="A0A1C3H7E0"/>
<reference evidence="2" key="1">
    <citation type="submission" date="2016-04" db="EMBL/GenBank/DDBJ databases">
        <authorList>
            <person name="Tagini F."/>
        </authorList>
    </citation>
    <scope>NUCLEOTIDE SEQUENCE [LARGE SCALE GENOMIC DNA]</scope>
    <source>
        <strain evidence="2">CHUV0807</strain>
    </source>
</reference>
<protein>
    <submittedName>
        <fullName evidence="1">Glucans biosynthesis protein C</fullName>
        <ecNumber evidence="1">2.1.-.-</ecNumber>
    </submittedName>
</protein>
<evidence type="ECO:0000313" key="1">
    <source>
        <dbReference type="EMBL" id="SAM72783.1"/>
    </source>
</evidence>
<dbReference type="EC" id="2.1.-.-" evidence="1"/>
<evidence type="ECO:0000313" key="2">
    <source>
        <dbReference type="Proteomes" id="UP000190837"/>
    </source>
</evidence>
<dbReference type="InterPro" id="IPR010412">
    <property type="entry name" value="DUF1007"/>
</dbReference>
<gene>
    <name evidence="1" type="ORF">CHUV0807_2513</name>
</gene>